<evidence type="ECO:0000256" key="2">
    <source>
        <dbReference type="ARBA" id="ARBA00023235"/>
    </source>
</evidence>
<keyword evidence="2 5" id="KW-0413">Isomerase</keyword>
<dbReference type="RefSeq" id="WP_149267149.1">
    <property type="nucleotide sequence ID" value="NZ_VFJB01000009.1"/>
</dbReference>
<dbReference type="Gene3D" id="3.40.1400.10">
    <property type="entry name" value="Sugar-phosphate isomerase, RpiB/LacA/LacB"/>
    <property type="match status" value="1"/>
</dbReference>
<dbReference type="NCBIfam" id="TIGR00689">
    <property type="entry name" value="rpiB_lacA_lacB"/>
    <property type="match status" value="1"/>
</dbReference>
<evidence type="ECO:0000256" key="1">
    <source>
        <dbReference type="ARBA" id="ARBA00008754"/>
    </source>
</evidence>
<comment type="caution">
    <text evidence="5">The sequence shown here is derived from an EMBL/GenBank/DDBJ whole genome shotgun (WGS) entry which is preliminary data.</text>
</comment>
<organism evidence="5 6">
    <name type="scientific">Deferribacter autotrophicus</name>
    <dbReference type="NCBI Taxonomy" id="500465"/>
    <lineage>
        <taxon>Bacteria</taxon>
        <taxon>Pseudomonadati</taxon>
        <taxon>Deferribacterota</taxon>
        <taxon>Deferribacteres</taxon>
        <taxon>Deferribacterales</taxon>
        <taxon>Deferribacteraceae</taxon>
        <taxon>Deferribacter</taxon>
    </lineage>
</organism>
<dbReference type="GO" id="GO:0004751">
    <property type="term" value="F:ribose-5-phosphate isomerase activity"/>
    <property type="evidence" value="ECO:0007669"/>
    <property type="project" value="UniProtKB-EC"/>
</dbReference>
<evidence type="ECO:0000313" key="5">
    <source>
        <dbReference type="EMBL" id="KAA0257004.1"/>
    </source>
</evidence>
<accession>A0A5A8F3E3</accession>
<dbReference type="Pfam" id="PF02502">
    <property type="entry name" value="LacAB_rpiB"/>
    <property type="match status" value="1"/>
</dbReference>
<evidence type="ECO:0000256" key="4">
    <source>
        <dbReference type="PIRSR" id="PIRSR005384-2"/>
    </source>
</evidence>
<evidence type="ECO:0000313" key="6">
    <source>
        <dbReference type="Proteomes" id="UP000322876"/>
    </source>
</evidence>
<dbReference type="EC" id="5.3.1.6" evidence="5"/>
<dbReference type="PANTHER" id="PTHR30345">
    <property type="entry name" value="RIBOSE-5-PHOSPHATE ISOMERASE B"/>
    <property type="match status" value="1"/>
</dbReference>
<dbReference type="SUPFAM" id="SSF89623">
    <property type="entry name" value="Ribose/Galactose isomerase RpiB/AlsB"/>
    <property type="match status" value="1"/>
</dbReference>
<dbReference type="AlphaFoldDB" id="A0A5A8F3E3"/>
<gene>
    <name evidence="5" type="primary">rpiB</name>
    <name evidence="5" type="ORF">FHQ18_10555</name>
</gene>
<dbReference type="OrthoDB" id="1778624at2"/>
<evidence type="ECO:0000256" key="3">
    <source>
        <dbReference type="PIRSR" id="PIRSR005384-1"/>
    </source>
</evidence>
<protein>
    <submittedName>
        <fullName evidence="5">Ribose 5-phosphate isomerase B</fullName>
        <ecNumber evidence="5">5.3.1.6</ecNumber>
    </submittedName>
</protein>
<comment type="similarity">
    <text evidence="1">Belongs to the LacAB/RpiB family.</text>
</comment>
<dbReference type="NCBIfam" id="TIGR01120">
    <property type="entry name" value="rpiB"/>
    <property type="match status" value="1"/>
</dbReference>
<sequence length="159" mass="17648">MSEKVIALGSDHGGFHLKSEISKYLESLGYTVKDYGTYSEESVDYPEYAYKVAVAISKGEVERGVILCGTGIGISITANRFPGVRAALCWDSFTAKMSRLHNNANLLALGGRIIGVELAKDILNTWLNTEFEGGRHLRRINKIDELAAKFWKEYLEGNK</sequence>
<dbReference type="PIRSF" id="PIRSF005384">
    <property type="entry name" value="RpiB_LacA_B"/>
    <property type="match status" value="1"/>
</dbReference>
<dbReference type="PANTHER" id="PTHR30345:SF0">
    <property type="entry name" value="DNA DAMAGE-REPAIR_TOLERATION PROTEIN DRT102"/>
    <property type="match status" value="1"/>
</dbReference>
<feature type="binding site" evidence="4">
    <location>
        <position position="139"/>
    </location>
    <ligand>
        <name>D-ribulose 5-phosphate</name>
        <dbReference type="ChEBI" id="CHEBI:58121"/>
    </ligand>
</feature>
<dbReference type="GO" id="GO:0009052">
    <property type="term" value="P:pentose-phosphate shunt, non-oxidative branch"/>
    <property type="evidence" value="ECO:0007669"/>
    <property type="project" value="TreeGrafter"/>
</dbReference>
<dbReference type="InterPro" id="IPR004785">
    <property type="entry name" value="RpiB"/>
</dbReference>
<reference evidence="5 6" key="1">
    <citation type="submission" date="2019-06" db="EMBL/GenBank/DDBJ databases">
        <title>Genomic insights into carbon and energy metabolism of Deferribacter autotrophicus revealed new metabolic traits in the phylum Deferribacteres.</title>
        <authorList>
            <person name="Slobodkin A.I."/>
            <person name="Slobodkina G.B."/>
            <person name="Allioux M."/>
            <person name="Alain K."/>
            <person name="Jebbar M."/>
            <person name="Shadrin V."/>
            <person name="Kublanov I.V."/>
            <person name="Toshchakov S.V."/>
            <person name="Bonch-Osmolovskaya E.A."/>
        </authorList>
    </citation>
    <scope>NUCLEOTIDE SEQUENCE [LARGE SCALE GENOMIC DNA]</scope>
    <source>
        <strain evidence="5 6">SL50</strain>
    </source>
</reference>
<keyword evidence="6" id="KW-1185">Reference proteome</keyword>
<dbReference type="NCBIfam" id="NF004051">
    <property type="entry name" value="PRK05571.1"/>
    <property type="match status" value="1"/>
</dbReference>
<feature type="active site" description="Proton acceptor" evidence="3">
    <location>
        <position position="68"/>
    </location>
</feature>
<proteinExistence type="inferred from homology"/>
<dbReference type="GO" id="GO:0019316">
    <property type="term" value="P:D-allose catabolic process"/>
    <property type="evidence" value="ECO:0007669"/>
    <property type="project" value="TreeGrafter"/>
</dbReference>
<name>A0A5A8F3E3_9BACT</name>
<feature type="binding site" evidence="4">
    <location>
        <position position="135"/>
    </location>
    <ligand>
        <name>D-ribulose 5-phosphate</name>
        <dbReference type="ChEBI" id="CHEBI:58121"/>
    </ligand>
</feature>
<feature type="binding site" evidence="4">
    <location>
        <begin position="69"/>
        <end position="73"/>
    </location>
    <ligand>
        <name>D-ribulose 5-phosphate</name>
        <dbReference type="ChEBI" id="CHEBI:58121"/>
    </ligand>
</feature>
<dbReference type="InterPro" id="IPR036569">
    <property type="entry name" value="RpiB_LacA_LacB_sf"/>
</dbReference>
<feature type="binding site" evidence="4">
    <location>
        <begin position="11"/>
        <end position="12"/>
    </location>
    <ligand>
        <name>D-ribulose 5-phosphate</name>
        <dbReference type="ChEBI" id="CHEBI:58121"/>
    </ligand>
</feature>
<feature type="binding site" evidence="4">
    <location>
        <position position="112"/>
    </location>
    <ligand>
        <name>D-ribulose 5-phosphate</name>
        <dbReference type="ChEBI" id="CHEBI:58121"/>
    </ligand>
</feature>
<dbReference type="InterPro" id="IPR003500">
    <property type="entry name" value="RpiB_LacA_LacB"/>
</dbReference>
<dbReference type="EMBL" id="VFJB01000009">
    <property type="protein sequence ID" value="KAA0257004.1"/>
    <property type="molecule type" value="Genomic_DNA"/>
</dbReference>
<dbReference type="Proteomes" id="UP000322876">
    <property type="component" value="Unassembled WGS sequence"/>
</dbReference>
<feature type="active site" description="Proton donor" evidence="3">
    <location>
        <position position="101"/>
    </location>
</feature>
<feature type="binding site" evidence="4">
    <location>
        <position position="102"/>
    </location>
    <ligand>
        <name>D-ribulose 5-phosphate</name>
        <dbReference type="ChEBI" id="CHEBI:58121"/>
    </ligand>
</feature>